<dbReference type="Proteomes" id="UP000693946">
    <property type="component" value="Linkage Group LG19"/>
</dbReference>
<feature type="region of interest" description="Disordered" evidence="1">
    <location>
        <begin position="102"/>
        <end position="124"/>
    </location>
</feature>
<accession>A0AAV6RLA7</accession>
<sequence>MIKTLNVTQFDHYIMLVKVRFGETQKYVKVAETEDGYDDFNTFLQKVILKLQLPLETELHLTDESGTEVDADVFEELLQAGNLTVRVTTEMSTVMLQHDCASLESDNSSESVSQDSLQTSSDSSDATVIVQTNGGTRTHAERESAKKMVREVLQTKPGGQVILDEYDKMKTLMDSTRRQMVNLLVANMVEIHGRSPPVSVRSKYAFGIISLFPSLRDPYSDNGYEHFYDPQSGSGYLAWRIKTVQRNTAAHSPRPSTSTTYQDSPKRKREVLSTDTQLLGDHCHEAISFLKHSTDEVAVKERMRATFQYRQKLVQDQHCSSTVLDVFPRFLDITGLIDQDFTMMFGEDVSGRFLAKWPTFFKPRVLTDCENLTSNQHIEELLSVQHDSGWDSDLRSILLLVHLLPPTSKGHRKSAKISSCQAVDHVVRYLQMGASIETFLESVEPGQPFLLCVGDKRNSIQRYYVIIDQKAIPCKAQTSLAAFHELFKAHFIFSVNYHESLYNFYTFIQTTVFNIDVGSAKESPRIKELRARFLHDA</sequence>
<feature type="compositionally biased region" description="Polar residues" evidence="1">
    <location>
        <begin position="247"/>
        <end position="263"/>
    </location>
</feature>
<feature type="region of interest" description="Disordered" evidence="1">
    <location>
        <begin position="247"/>
        <end position="268"/>
    </location>
</feature>
<name>A0AAV6RLA7_SOLSE</name>
<evidence type="ECO:0000313" key="3">
    <source>
        <dbReference type="Proteomes" id="UP000693946"/>
    </source>
</evidence>
<gene>
    <name evidence="2" type="ORF">JOB18_028427</name>
</gene>
<dbReference type="PANTHER" id="PTHR31025">
    <property type="entry name" value="SI:CH211-196P9.1-RELATED"/>
    <property type="match status" value="1"/>
</dbReference>
<protein>
    <submittedName>
        <fullName evidence="2">Uncharacterized protein</fullName>
    </submittedName>
</protein>
<comment type="caution">
    <text evidence="2">The sequence shown here is derived from an EMBL/GenBank/DDBJ whole genome shotgun (WGS) entry which is preliminary data.</text>
</comment>
<organism evidence="2 3">
    <name type="scientific">Solea senegalensis</name>
    <name type="common">Senegalese sole</name>
    <dbReference type="NCBI Taxonomy" id="28829"/>
    <lineage>
        <taxon>Eukaryota</taxon>
        <taxon>Metazoa</taxon>
        <taxon>Chordata</taxon>
        <taxon>Craniata</taxon>
        <taxon>Vertebrata</taxon>
        <taxon>Euteleostomi</taxon>
        <taxon>Actinopterygii</taxon>
        <taxon>Neopterygii</taxon>
        <taxon>Teleostei</taxon>
        <taxon>Neoteleostei</taxon>
        <taxon>Acanthomorphata</taxon>
        <taxon>Carangaria</taxon>
        <taxon>Pleuronectiformes</taxon>
        <taxon>Pleuronectoidei</taxon>
        <taxon>Soleidae</taxon>
        <taxon>Solea</taxon>
    </lineage>
</organism>
<dbReference type="PANTHER" id="PTHR31025:SF29">
    <property type="entry name" value="SI:CH211-196P9.1"/>
    <property type="match status" value="1"/>
</dbReference>
<proteinExistence type="predicted"/>
<dbReference type="AlphaFoldDB" id="A0AAV6RLA7"/>
<evidence type="ECO:0000256" key="1">
    <source>
        <dbReference type="SAM" id="MobiDB-lite"/>
    </source>
</evidence>
<keyword evidence="3" id="KW-1185">Reference proteome</keyword>
<dbReference type="EMBL" id="JAGKHQ010000011">
    <property type="protein sequence ID" value="KAG7505294.1"/>
    <property type="molecule type" value="Genomic_DNA"/>
</dbReference>
<evidence type="ECO:0000313" key="2">
    <source>
        <dbReference type="EMBL" id="KAG7505294.1"/>
    </source>
</evidence>
<reference evidence="2 3" key="1">
    <citation type="journal article" date="2021" name="Sci. Rep.">
        <title>Chromosome anchoring in Senegalese sole (Solea senegalensis) reveals sex-associated markers and genome rearrangements in flatfish.</title>
        <authorList>
            <person name="Guerrero-Cozar I."/>
            <person name="Gomez-Garrido J."/>
            <person name="Berbel C."/>
            <person name="Martinez-Blanch J.F."/>
            <person name="Alioto T."/>
            <person name="Claros M.G."/>
            <person name="Gagnaire P.A."/>
            <person name="Manchado M."/>
        </authorList>
    </citation>
    <scope>NUCLEOTIDE SEQUENCE [LARGE SCALE GENOMIC DNA]</scope>
    <source>
        <strain evidence="2">Sse05_10M</strain>
    </source>
</reference>